<evidence type="ECO:0000259" key="3">
    <source>
        <dbReference type="PROSITE" id="PS50113"/>
    </source>
</evidence>
<dbReference type="Gene3D" id="3.60.40.10">
    <property type="entry name" value="PPM-type phosphatase domain"/>
    <property type="match status" value="1"/>
</dbReference>
<dbReference type="Gene3D" id="3.30.450.20">
    <property type="entry name" value="PAS domain"/>
    <property type="match status" value="2"/>
</dbReference>
<dbReference type="PROSITE" id="PS50113">
    <property type="entry name" value="PAC"/>
    <property type="match status" value="1"/>
</dbReference>
<accession>A0ABX3ENW9</accession>
<reference evidence="4 5" key="1">
    <citation type="submission" date="2016-03" db="EMBL/GenBank/DDBJ databases">
        <authorList>
            <person name="Sant'Anna F.H."/>
            <person name="Ambrosini A."/>
            <person name="Souza R."/>
            <person name="Bach E."/>
            <person name="Fernandes G."/>
            <person name="Balsanelli E."/>
            <person name="Baura V.A."/>
            <person name="Souza E.M."/>
            <person name="Passaglia L."/>
        </authorList>
    </citation>
    <scope>NUCLEOTIDE SEQUENCE [LARGE SCALE GENOMIC DNA]</scope>
    <source>
        <strain evidence="4 5">P26E</strain>
    </source>
</reference>
<feature type="domain" description="PAS" evidence="2">
    <location>
        <begin position="146"/>
        <end position="190"/>
    </location>
</feature>
<organism evidence="4 5">
    <name type="scientific">Paenibacillus helianthi</name>
    <dbReference type="NCBI Taxonomy" id="1349432"/>
    <lineage>
        <taxon>Bacteria</taxon>
        <taxon>Bacillati</taxon>
        <taxon>Bacillota</taxon>
        <taxon>Bacilli</taxon>
        <taxon>Bacillales</taxon>
        <taxon>Paenibacillaceae</taxon>
        <taxon>Paenibacillus</taxon>
    </lineage>
</organism>
<name>A0ABX3ENW9_9BACL</name>
<dbReference type="PANTHER" id="PTHR43156">
    <property type="entry name" value="STAGE II SPORULATION PROTEIN E-RELATED"/>
    <property type="match status" value="1"/>
</dbReference>
<dbReference type="PROSITE" id="PS50112">
    <property type="entry name" value="PAS"/>
    <property type="match status" value="1"/>
</dbReference>
<dbReference type="InterPro" id="IPR000014">
    <property type="entry name" value="PAS"/>
</dbReference>
<dbReference type="InterPro" id="IPR035965">
    <property type="entry name" value="PAS-like_dom_sf"/>
</dbReference>
<dbReference type="SMART" id="SM00086">
    <property type="entry name" value="PAC"/>
    <property type="match status" value="1"/>
</dbReference>
<evidence type="ECO:0000313" key="5">
    <source>
        <dbReference type="Proteomes" id="UP000186058"/>
    </source>
</evidence>
<dbReference type="SMART" id="SM00331">
    <property type="entry name" value="PP2C_SIG"/>
    <property type="match status" value="1"/>
</dbReference>
<dbReference type="CDD" id="cd00130">
    <property type="entry name" value="PAS"/>
    <property type="match status" value="1"/>
</dbReference>
<dbReference type="InterPro" id="IPR000700">
    <property type="entry name" value="PAS-assoc_C"/>
</dbReference>
<evidence type="ECO:0000256" key="1">
    <source>
        <dbReference type="ARBA" id="ARBA00022801"/>
    </source>
</evidence>
<dbReference type="InterPro" id="IPR001610">
    <property type="entry name" value="PAC"/>
</dbReference>
<dbReference type="SMART" id="SM00091">
    <property type="entry name" value="PAS"/>
    <property type="match status" value="2"/>
</dbReference>
<evidence type="ECO:0000313" key="4">
    <source>
        <dbReference type="EMBL" id="OKP86891.1"/>
    </source>
</evidence>
<dbReference type="PANTHER" id="PTHR43156:SF14">
    <property type="entry name" value="PHOSPHOSERINE PHOSPHATASE RSBP"/>
    <property type="match status" value="1"/>
</dbReference>
<keyword evidence="5" id="KW-1185">Reference proteome</keyword>
<dbReference type="InterPro" id="IPR052016">
    <property type="entry name" value="Bact_Sigma-Reg"/>
</dbReference>
<feature type="domain" description="PAC" evidence="3">
    <location>
        <begin position="220"/>
        <end position="270"/>
    </location>
</feature>
<dbReference type="Pfam" id="PF07228">
    <property type="entry name" value="SpoIIE"/>
    <property type="match status" value="1"/>
</dbReference>
<dbReference type="EMBL" id="LVWI01000037">
    <property type="protein sequence ID" value="OKP86891.1"/>
    <property type="molecule type" value="Genomic_DNA"/>
</dbReference>
<comment type="caution">
    <text evidence="4">The sequence shown here is derived from an EMBL/GenBank/DDBJ whole genome shotgun (WGS) entry which is preliminary data.</text>
</comment>
<evidence type="ECO:0008006" key="6">
    <source>
        <dbReference type="Google" id="ProtNLM"/>
    </source>
</evidence>
<dbReference type="NCBIfam" id="TIGR00229">
    <property type="entry name" value="sensory_box"/>
    <property type="match status" value="2"/>
</dbReference>
<keyword evidence="1" id="KW-0378">Hydrolase</keyword>
<proteinExistence type="predicted"/>
<gene>
    <name evidence="4" type="ORF">A3844_12915</name>
</gene>
<dbReference type="Pfam" id="PF13426">
    <property type="entry name" value="PAS_9"/>
    <property type="match status" value="2"/>
</dbReference>
<protein>
    <recommendedName>
        <fullName evidence="6">PAS domain S-box protein</fullName>
    </recommendedName>
</protein>
<sequence>MAVDKHCKNLHRAPSPEQCMDHYGCIYENNHLITLLVNPVDGSITDANRAACEFYGYPIRIFRKLHITDLQADPYAGLEDFIVQGMPGDEHGANRVFMDRHLLAGGQVIDVEIHTGMMSMLGRSSIYMVVHDISERVRSEQRLRESEERYRDLVELCPEAIMVYSGGTILFANKQTEKMFGKKKQELIGQRIESFFSEQYIRSAKYNKLMTWGSIAKERFRFEQRFIRHDNRIFDVEISGVPIIYEEEKALQLVLRDITESKKEVERAVKLQDHRHAVVFPLEEKAELEKLYIPARTLSGDFFIFHKIDEERVVGMIGDVTGKGITAALNISALRVLFADCMEVTDDPLQVMKELNQKAILHLGEDYIAGCCFCLDFGTGLLKAAGAGINEFIYVPKDREGQCITVKGAPLGMFGDSEFEEKSISFQSGDRFCFYSDGMDLLFDSQELSGSYEYLTDRIAGASLQDDCTWLSLSIK</sequence>
<evidence type="ECO:0000259" key="2">
    <source>
        <dbReference type="PROSITE" id="PS50112"/>
    </source>
</evidence>
<dbReference type="InterPro" id="IPR036457">
    <property type="entry name" value="PPM-type-like_dom_sf"/>
</dbReference>
<dbReference type="Proteomes" id="UP000186058">
    <property type="component" value="Unassembled WGS sequence"/>
</dbReference>
<dbReference type="RefSeq" id="WP_074107603.1">
    <property type="nucleotide sequence ID" value="NZ_LVWI01000037.1"/>
</dbReference>
<dbReference type="SUPFAM" id="SSF55785">
    <property type="entry name" value="PYP-like sensor domain (PAS domain)"/>
    <property type="match status" value="2"/>
</dbReference>
<dbReference type="InterPro" id="IPR001932">
    <property type="entry name" value="PPM-type_phosphatase-like_dom"/>
</dbReference>